<dbReference type="EMBL" id="CACRTW010000021">
    <property type="protein sequence ID" value="VYU06017.1"/>
    <property type="molecule type" value="Genomic_DNA"/>
</dbReference>
<evidence type="ECO:0000256" key="1">
    <source>
        <dbReference type="ARBA" id="ARBA00023172"/>
    </source>
</evidence>
<dbReference type="GO" id="GO:0003677">
    <property type="term" value="F:DNA binding"/>
    <property type="evidence" value="ECO:0007669"/>
    <property type="project" value="InterPro"/>
</dbReference>
<protein>
    <recommendedName>
        <fullName evidence="2">Tyr recombinase domain-containing protein</fullName>
    </recommendedName>
</protein>
<keyword evidence="1" id="KW-0233">DNA recombination</keyword>
<proteinExistence type="predicted"/>
<dbReference type="AlphaFoldDB" id="A0A6N3BWM9"/>
<dbReference type="InterPro" id="IPR011010">
    <property type="entry name" value="DNA_brk_join_enz"/>
</dbReference>
<evidence type="ECO:0000313" key="3">
    <source>
        <dbReference type="EMBL" id="VYU06017.1"/>
    </source>
</evidence>
<dbReference type="InterPro" id="IPR013762">
    <property type="entry name" value="Integrase-like_cat_sf"/>
</dbReference>
<dbReference type="InterPro" id="IPR002104">
    <property type="entry name" value="Integrase_catalytic"/>
</dbReference>
<evidence type="ECO:0000259" key="2">
    <source>
        <dbReference type="PROSITE" id="PS51898"/>
    </source>
</evidence>
<sequence length="129" mass="14363">MLGVRPSGLCLRGTPSARITGAVRRDSGEVEEYTKSSSSRRTVPLDRCTADTVEECFELKGERLREMGIRSLDGLPVVAELVGTKSYSTFKNEWDRFVGRTGFEDTRPYSLRHTVATLNLAHGENIRAI</sequence>
<reference evidence="3" key="1">
    <citation type="submission" date="2019-11" db="EMBL/GenBank/DDBJ databases">
        <authorList>
            <person name="Feng L."/>
        </authorList>
    </citation>
    <scope>NUCLEOTIDE SEQUENCE</scope>
    <source>
        <strain evidence="3">CaerofaciensLFYP39</strain>
    </source>
</reference>
<organism evidence="3">
    <name type="scientific">Collinsella aerofaciens</name>
    <dbReference type="NCBI Taxonomy" id="74426"/>
    <lineage>
        <taxon>Bacteria</taxon>
        <taxon>Bacillati</taxon>
        <taxon>Actinomycetota</taxon>
        <taxon>Coriobacteriia</taxon>
        <taxon>Coriobacteriales</taxon>
        <taxon>Coriobacteriaceae</taxon>
        <taxon>Collinsella</taxon>
    </lineage>
</organism>
<dbReference type="GO" id="GO:0006310">
    <property type="term" value="P:DNA recombination"/>
    <property type="evidence" value="ECO:0007669"/>
    <property type="project" value="UniProtKB-KW"/>
</dbReference>
<accession>A0A6N3BWM9</accession>
<dbReference type="Gene3D" id="1.10.443.10">
    <property type="entry name" value="Intergrase catalytic core"/>
    <property type="match status" value="1"/>
</dbReference>
<feature type="domain" description="Tyr recombinase" evidence="2">
    <location>
        <begin position="1"/>
        <end position="129"/>
    </location>
</feature>
<gene>
    <name evidence="3" type="ORF">CALFYP39_01314</name>
</gene>
<dbReference type="PROSITE" id="PS51898">
    <property type="entry name" value="TYR_RECOMBINASE"/>
    <property type="match status" value="1"/>
</dbReference>
<dbReference type="GO" id="GO:0015074">
    <property type="term" value="P:DNA integration"/>
    <property type="evidence" value="ECO:0007669"/>
    <property type="project" value="InterPro"/>
</dbReference>
<name>A0A6N3BWM9_9ACTN</name>
<dbReference type="SUPFAM" id="SSF56349">
    <property type="entry name" value="DNA breaking-rejoining enzymes"/>
    <property type="match status" value="1"/>
</dbReference>